<evidence type="ECO:0000313" key="2">
    <source>
        <dbReference type="Proteomes" id="UP000592181"/>
    </source>
</evidence>
<sequence length="126" mass="13681">MAPGLLQRISDLRRSDDDLAADELREAVTKHGCTSISQCKDREIVTVGGTITCVTIRPKGNVPTLVAELFDGSRKVVLVWLGQRRIRGIEPGAYLKATGRLAHPKGCPTIFNPAYELLPDGDAQRG</sequence>
<dbReference type="EMBL" id="JACBZX010000001">
    <property type="protein sequence ID" value="NYG37909.1"/>
    <property type="molecule type" value="Genomic_DNA"/>
</dbReference>
<proteinExistence type="predicted"/>
<dbReference type="SUPFAM" id="SSF50249">
    <property type="entry name" value="Nucleic acid-binding proteins"/>
    <property type="match status" value="1"/>
</dbReference>
<evidence type="ECO:0000313" key="1">
    <source>
        <dbReference type="EMBL" id="NYG37909.1"/>
    </source>
</evidence>
<name>A0A852X4S2_9MICO</name>
<dbReference type="Gene3D" id="2.40.50.140">
    <property type="entry name" value="Nucleic acid-binding proteins"/>
    <property type="match status" value="1"/>
</dbReference>
<dbReference type="GO" id="GO:0004386">
    <property type="term" value="F:helicase activity"/>
    <property type="evidence" value="ECO:0007669"/>
    <property type="project" value="UniProtKB-KW"/>
</dbReference>
<keyword evidence="1" id="KW-0547">Nucleotide-binding</keyword>
<protein>
    <submittedName>
        <fullName evidence="1">RecG-like helicase</fullName>
    </submittedName>
</protein>
<reference evidence="1 2" key="1">
    <citation type="submission" date="2020-07" db="EMBL/GenBank/DDBJ databases">
        <title>Sequencing the genomes of 1000 actinobacteria strains.</title>
        <authorList>
            <person name="Klenk H.-P."/>
        </authorList>
    </citation>
    <scope>NUCLEOTIDE SEQUENCE [LARGE SCALE GENOMIC DNA]</scope>
    <source>
        <strain evidence="1 2">DSM 24723</strain>
    </source>
</reference>
<dbReference type="Proteomes" id="UP000592181">
    <property type="component" value="Unassembled WGS sequence"/>
</dbReference>
<gene>
    <name evidence="1" type="ORF">BJY28_002378</name>
</gene>
<keyword evidence="1" id="KW-0378">Hydrolase</keyword>
<dbReference type="InterPro" id="IPR012340">
    <property type="entry name" value="NA-bd_OB-fold"/>
</dbReference>
<keyword evidence="1" id="KW-0347">Helicase</keyword>
<comment type="caution">
    <text evidence="1">The sequence shown here is derived from an EMBL/GenBank/DDBJ whole genome shotgun (WGS) entry which is preliminary data.</text>
</comment>
<dbReference type="AlphaFoldDB" id="A0A852X4S2"/>
<keyword evidence="2" id="KW-1185">Reference proteome</keyword>
<keyword evidence="1" id="KW-0067">ATP-binding</keyword>
<dbReference type="RefSeq" id="WP_179463201.1">
    <property type="nucleotide sequence ID" value="NZ_JACBZX010000001.1"/>
</dbReference>
<organism evidence="1 2">
    <name type="scientific">Janibacter alkaliphilus</name>
    <dbReference type="NCBI Taxonomy" id="1069963"/>
    <lineage>
        <taxon>Bacteria</taxon>
        <taxon>Bacillati</taxon>
        <taxon>Actinomycetota</taxon>
        <taxon>Actinomycetes</taxon>
        <taxon>Micrococcales</taxon>
        <taxon>Intrasporangiaceae</taxon>
        <taxon>Janibacter</taxon>
    </lineage>
</organism>
<dbReference type="CDD" id="cd04488">
    <property type="entry name" value="RecG_wedge_OBF"/>
    <property type="match status" value="1"/>
</dbReference>
<accession>A0A852X4S2</accession>